<evidence type="ECO:0000313" key="4">
    <source>
        <dbReference type="Proteomes" id="UP000218022"/>
    </source>
</evidence>
<keyword evidence="2" id="KW-0812">Transmembrane</keyword>
<dbReference type="AlphaFoldDB" id="A0A2A4ER20"/>
<dbReference type="Proteomes" id="UP000218022">
    <property type="component" value="Unassembled WGS sequence"/>
</dbReference>
<evidence type="ECO:0008006" key="5">
    <source>
        <dbReference type="Google" id="ProtNLM"/>
    </source>
</evidence>
<dbReference type="EMBL" id="MTZV01000006">
    <property type="protein sequence ID" value="PCE22858.1"/>
    <property type="molecule type" value="Genomic_DNA"/>
</dbReference>
<comment type="caution">
    <text evidence="3">The sequence shown here is derived from an EMBL/GenBank/DDBJ whole genome shotgun (WGS) entry which is preliminary data.</text>
</comment>
<accession>A0A2A4ER20</accession>
<dbReference type="OrthoDB" id="6843348at2"/>
<keyword evidence="2" id="KW-0472">Membrane</keyword>
<feature type="region of interest" description="Disordered" evidence="1">
    <location>
        <begin position="79"/>
        <end position="99"/>
    </location>
</feature>
<protein>
    <recommendedName>
        <fullName evidence="5">Anti-sigma factor RsiW</fullName>
    </recommendedName>
</protein>
<feature type="transmembrane region" description="Helical" evidence="2">
    <location>
        <begin position="112"/>
        <end position="132"/>
    </location>
</feature>
<proteinExistence type="predicted"/>
<reference evidence="3 4" key="1">
    <citation type="submission" date="2017-01" db="EMBL/GenBank/DDBJ databases">
        <title>Whole-Genome Shotgun Sequencing of Two beta-Proteobacterial Species in Search of the Bulgecin Biosynthetic Cluster.</title>
        <authorList>
            <person name="Horsman M.E."/>
            <person name="Marous D.R."/>
            <person name="Li R."/>
            <person name="Oliver R.A."/>
            <person name="Byun B."/>
            <person name="Emrich S.J."/>
            <person name="Boggess B."/>
            <person name="Townsend C.A."/>
            <person name="Mobashery S."/>
        </authorList>
    </citation>
    <scope>NUCLEOTIDE SEQUENCE [LARGE SCALE GENOMIC DNA]</scope>
    <source>
        <strain evidence="3 4">ATCC 31363</strain>
    </source>
</reference>
<keyword evidence="2" id="KW-1133">Transmembrane helix</keyword>
<name>A0A2A4ER20_9BURK</name>
<organism evidence="3 4">
    <name type="scientific">Paraburkholderia acidicola</name>
    <dbReference type="NCBI Taxonomy" id="1912599"/>
    <lineage>
        <taxon>Bacteria</taxon>
        <taxon>Pseudomonadati</taxon>
        <taxon>Pseudomonadota</taxon>
        <taxon>Betaproteobacteria</taxon>
        <taxon>Burkholderiales</taxon>
        <taxon>Burkholderiaceae</taxon>
        <taxon>Paraburkholderia</taxon>
    </lineage>
</organism>
<evidence type="ECO:0000313" key="3">
    <source>
        <dbReference type="EMBL" id="PCE22858.1"/>
    </source>
</evidence>
<evidence type="ECO:0000256" key="1">
    <source>
        <dbReference type="SAM" id="MobiDB-lite"/>
    </source>
</evidence>
<gene>
    <name evidence="3" type="ORF">BWP39_24560</name>
</gene>
<evidence type="ECO:0000256" key="2">
    <source>
        <dbReference type="SAM" id="Phobius"/>
    </source>
</evidence>
<sequence length="306" mass="32779">MKPDEIQLLAYVNGELPAHERAEIEQALRSSPDVAQQVALLRASQLPYREAFAQQKLPPVPAGLAQKIDDMARAATRQDDTLQPGANDPVMPQVPGSTTATPVRSRLRFAPAWLAVAFVAGAFVCGAVLRLGPGAVAGFQSASVGSAGNARSWVVAAAGYQQLYSRETLEYVDGNADLSKKTLDEIRSEDGLAVNIPDLRAAGLTFKRVQRLRFGDKALVQIVYLPQQGAPVALCVMKETKPDQAVAERRIDSMNVVTWRQAELGYALIGKSDQVDLATLAKRISGNQVDTLFGDADLPGLVPHAG</sequence>
<dbReference type="RefSeq" id="WP_096724867.1">
    <property type="nucleotide sequence ID" value="NZ_MTZV01000006.1"/>
</dbReference>